<gene>
    <name evidence="1" type="ORF">Trco_006151</name>
</gene>
<comment type="caution">
    <text evidence="1">The sequence shown here is derived from an EMBL/GenBank/DDBJ whole genome shotgun (WGS) entry which is preliminary data.</text>
</comment>
<dbReference type="EMBL" id="JAIWOZ010000004">
    <property type="protein sequence ID" value="KAH6606998.1"/>
    <property type="molecule type" value="Genomic_DNA"/>
</dbReference>
<accession>A0A9P8TW21</accession>
<dbReference type="Proteomes" id="UP000827724">
    <property type="component" value="Unassembled WGS sequence"/>
</dbReference>
<name>A0A9P8TW21_9HYPO</name>
<proteinExistence type="predicted"/>
<keyword evidence="2" id="KW-1185">Reference proteome</keyword>
<protein>
    <submittedName>
        <fullName evidence="1">Uncharacterized protein</fullName>
    </submittedName>
</protein>
<dbReference type="AlphaFoldDB" id="A0A9P8TW21"/>
<evidence type="ECO:0000313" key="2">
    <source>
        <dbReference type="Proteomes" id="UP000827724"/>
    </source>
</evidence>
<dbReference type="OrthoDB" id="10249419at2759"/>
<reference evidence="1" key="1">
    <citation type="submission" date="2021-08" db="EMBL/GenBank/DDBJ databases">
        <title>Chromosome-Level Trichoderma cornu-damae using Hi-C Data.</title>
        <authorList>
            <person name="Kim C.S."/>
        </authorList>
    </citation>
    <scope>NUCLEOTIDE SEQUENCE</scope>
    <source>
        <strain evidence="1">KA19-0412C</strain>
    </source>
</reference>
<evidence type="ECO:0000313" key="1">
    <source>
        <dbReference type="EMBL" id="KAH6606998.1"/>
    </source>
</evidence>
<sequence>MPIGHVLLRFYTTVLNALGLQKLPGFPEGMAAFGIARPEFVLLASDKSSNAHVAFPSSR</sequence>
<organism evidence="1 2">
    <name type="scientific">Trichoderma cornu-damae</name>
    <dbReference type="NCBI Taxonomy" id="654480"/>
    <lineage>
        <taxon>Eukaryota</taxon>
        <taxon>Fungi</taxon>
        <taxon>Dikarya</taxon>
        <taxon>Ascomycota</taxon>
        <taxon>Pezizomycotina</taxon>
        <taxon>Sordariomycetes</taxon>
        <taxon>Hypocreomycetidae</taxon>
        <taxon>Hypocreales</taxon>
        <taxon>Hypocreaceae</taxon>
        <taxon>Trichoderma</taxon>
    </lineage>
</organism>